<evidence type="ECO:0000313" key="4">
    <source>
        <dbReference type="Proteomes" id="UP000004995"/>
    </source>
</evidence>
<keyword evidence="2" id="KW-0732">Signal</keyword>
<reference evidence="3" key="2">
    <citation type="submission" date="2018-08" db="UniProtKB">
        <authorList>
            <consortium name="EnsemblPlants"/>
        </authorList>
    </citation>
    <scope>IDENTIFICATION</scope>
    <source>
        <strain evidence="3">Yugu1</strain>
    </source>
</reference>
<dbReference type="InParanoid" id="K3XZM4"/>
<dbReference type="Proteomes" id="UP000004995">
    <property type="component" value="Unassembled WGS sequence"/>
</dbReference>
<feature type="signal peptide" evidence="2">
    <location>
        <begin position="1"/>
        <end position="18"/>
    </location>
</feature>
<evidence type="ECO:0000313" key="3">
    <source>
        <dbReference type="EnsemblPlants" id="KQL10601"/>
    </source>
</evidence>
<proteinExistence type="predicted"/>
<dbReference type="AlphaFoldDB" id="K3XZM4"/>
<evidence type="ECO:0000256" key="1">
    <source>
        <dbReference type="SAM" id="MobiDB-lite"/>
    </source>
</evidence>
<reference evidence="4" key="1">
    <citation type="journal article" date="2012" name="Nat. Biotechnol.">
        <title>Reference genome sequence of the model plant Setaria.</title>
        <authorList>
            <person name="Bennetzen J.L."/>
            <person name="Schmutz J."/>
            <person name="Wang H."/>
            <person name="Percifield R."/>
            <person name="Hawkins J."/>
            <person name="Pontaroli A.C."/>
            <person name="Estep M."/>
            <person name="Feng L."/>
            <person name="Vaughn J.N."/>
            <person name="Grimwood J."/>
            <person name="Jenkins J."/>
            <person name="Barry K."/>
            <person name="Lindquist E."/>
            <person name="Hellsten U."/>
            <person name="Deshpande S."/>
            <person name="Wang X."/>
            <person name="Wu X."/>
            <person name="Mitros T."/>
            <person name="Triplett J."/>
            <person name="Yang X."/>
            <person name="Ye C.Y."/>
            <person name="Mauro-Herrera M."/>
            <person name="Wang L."/>
            <person name="Li P."/>
            <person name="Sharma M."/>
            <person name="Sharma R."/>
            <person name="Ronald P.C."/>
            <person name="Panaud O."/>
            <person name="Kellogg E.A."/>
            <person name="Brutnell T.P."/>
            <person name="Doust A.N."/>
            <person name="Tuskan G.A."/>
            <person name="Rokhsar D."/>
            <person name="Devos K.M."/>
        </authorList>
    </citation>
    <scope>NUCLEOTIDE SEQUENCE [LARGE SCALE GENOMIC DNA]</scope>
    <source>
        <strain evidence="4">cv. Yugu1</strain>
    </source>
</reference>
<accession>K3XZM4</accession>
<dbReference type="Gramene" id="KQL10601">
    <property type="protein sequence ID" value="KQL10601"/>
    <property type="gene ID" value="SETIT_007385mg"/>
</dbReference>
<name>K3XZM4_SETIT</name>
<organism evidence="3 4">
    <name type="scientific">Setaria italica</name>
    <name type="common">Foxtail millet</name>
    <name type="synonym">Panicum italicum</name>
    <dbReference type="NCBI Taxonomy" id="4555"/>
    <lineage>
        <taxon>Eukaryota</taxon>
        <taxon>Viridiplantae</taxon>
        <taxon>Streptophyta</taxon>
        <taxon>Embryophyta</taxon>
        <taxon>Tracheophyta</taxon>
        <taxon>Spermatophyta</taxon>
        <taxon>Magnoliopsida</taxon>
        <taxon>Liliopsida</taxon>
        <taxon>Poales</taxon>
        <taxon>Poaceae</taxon>
        <taxon>PACMAD clade</taxon>
        <taxon>Panicoideae</taxon>
        <taxon>Panicodae</taxon>
        <taxon>Paniceae</taxon>
        <taxon>Cenchrinae</taxon>
        <taxon>Setaria</taxon>
    </lineage>
</organism>
<keyword evidence="4" id="KW-1185">Reference proteome</keyword>
<dbReference type="EMBL" id="AGNK02002444">
    <property type="status" value="NOT_ANNOTATED_CDS"/>
    <property type="molecule type" value="Genomic_DNA"/>
</dbReference>
<evidence type="ECO:0000256" key="2">
    <source>
        <dbReference type="SAM" id="SignalP"/>
    </source>
</evidence>
<dbReference type="HOGENOM" id="CLU_1581211_0_0_1"/>
<feature type="chain" id="PRO_5010126245" evidence="2">
    <location>
        <begin position="19"/>
        <end position="169"/>
    </location>
</feature>
<dbReference type="EnsemblPlants" id="KQL10601">
    <property type="protein sequence ID" value="KQL10601"/>
    <property type="gene ID" value="SETIT_007385mg"/>
</dbReference>
<protein>
    <submittedName>
        <fullName evidence="3">Uncharacterized protein</fullName>
    </submittedName>
</protein>
<sequence>MLLCQLLSSPLLMWQSSMVDMFALYPSCSPIPSHLCPSRNHSLLPVSSFSIAAVEAPLRHCSCNSSLEQHPPKGAHGGGRLHPRAAEEERRSSTAYSAGLGGGGGGVAGTADDEELPCDLMHLSMVLSSRSRVSPTVRQMRDGGAALRHGGECKNNSGGSCFGKCVSCA</sequence>
<feature type="region of interest" description="Disordered" evidence="1">
    <location>
        <begin position="67"/>
        <end position="106"/>
    </location>
</feature>